<evidence type="ECO:0000313" key="3">
    <source>
        <dbReference type="EMBL" id="KAJ3739779.1"/>
    </source>
</evidence>
<comment type="caution">
    <text evidence="3">The sequence shown here is derived from an EMBL/GenBank/DDBJ whole genome shotgun (WGS) entry which is preliminary data.</text>
</comment>
<feature type="signal peptide" evidence="2">
    <location>
        <begin position="1"/>
        <end position="22"/>
    </location>
</feature>
<name>A0A9W8NS57_9AGAR</name>
<evidence type="ECO:0000256" key="1">
    <source>
        <dbReference type="SAM" id="Phobius"/>
    </source>
</evidence>
<keyword evidence="1" id="KW-0812">Transmembrane</keyword>
<keyword evidence="1" id="KW-0472">Membrane</keyword>
<dbReference type="Proteomes" id="UP001142393">
    <property type="component" value="Unassembled WGS sequence"/>
</dbReference>
<organism evidence="3 4">
    <name type="scientific">Lentinula detonsa</name>
    <dbReference type="NCBI Taxonomy" id="2804962"/>
    <lineage>
        <taxon>Eukaryota</taxon>
        <taxon>Fungi</taxon>
        <taxon>Dikarya</taxon>
        <taxon>Basidiomycota</taxon>
        <taxon>Agaricomycotina</taxon>
        <taxon>Agaricomycetes</taxon>
        <taxon>Agaricomycetidae</taxon>
        <taxon>Agaricales</taxon>
        <taxon>Marasmiineae</taxon>
        <taxon>Omphalotaceae</taxon>
        <taxon>Lentinula</taxon>
    </lineage>
</organism>
<feature type="transmembrane region" description="Helical" evidence="1">
    <location>
        <begin position="181"/>
        <end position="208"/>
    </location>
</feature>
<keyword evidence="2" id="KW-0732">Signal</keyword>
<accession>A0A9W8NS57</accession>
<dbReference type="AlphaFoldDB" id="A0A9W8NS57"/>
<reference evidence="3 4" key="1">
    <citation type="journal article" date="2023" name="Proc. Natl. Acad. Sci. U.S.A.">
        <title>A global phylogenomic analysis of the shiitake genus Lentinula.</title>
        <authorList>
            <person name="Sierra-Patev S."/>
            <person name="Min B."/>
            <person name="Naranjo-Ortiz M."/>
            <person name="Looney B."/>
            <person name="Konkel Z."/>
            <person name="Slot J.C."/>
            <person name="Sakamoto Y."/>
            <person name="Steenwyk J.L."/>
            <person name="Rokas A."/>
            <person name="Carro J."/>
            <person name="Camarero S."/>
            <person name="Ferreira P."/>
            <person name="Molpeceres G."/>
            <person name="Ruiz-Duenas F.J."/>
            <person name="Serrano A."/>
            <person name="Henrissat B."/>
            <person name="Drula E."/>
            <person name="Hughes K.W."/>
            <person name="Mata J.L."/>
            <person name="Ishikawa N.K."/>
            <person name="Vargas-Isla R."/>
            <person name="Ushijima S."/>
            <person name="Smith C.A."/>
            <person name="Donoghue J."/>
            <person name="Ahrendt S."/>
            <person name="Andreopoulos W."/>
            <person name="He G."/>
            <person name="LaButti K."/>
            <person name="Lipzen A."/>
            <person name="Ng V."/>
            <person name="Riley R."/>
            <person name="Sandor L."/>
            <person name="Barry K."/>
            <person name="Martinez A.T."/>
            <person name="Xiao Y."/>
            <person name="Gibbons J.G."/>
            <person name="Terashima K."/>
            <person name="Grigoriev I.V."/>
            <person name="Hibbett D."/>
        </authorList>
    </citation>
    <scope>NUCLEOTIDE SEQUENCE [LARGE SCALE GENOMIC DNA]</scope>
    <source>
        <strain evidence="3 4">TFB7810</strain>
    </source>
</reference>
<protein>
    <submittedName>
        <fullName evidence="3">Uncharacterized protein</fullName>
    </submittedName>
</protein>
<evidence type="ECO:0000313" key="4">
    <source>
        <dbReference type="Proteomes" id="UP001142393"/>
    </source>
</evidence>
<feature type="chain" id="PRO_5040818659" evidence="2">
    <location>
        <begin position="23"/>
        <end position="231"/>
    </location>
</feature>
<keyword evidence="4" id="KW-1185">Reference proteome</keyword>
<gene>
    <name evidence="3" type="ORF">DFH05DRAFT_1406710</name>
</gene>
<sequence length="231" mass="25356">MIKLHPQLLYSLLFLFLPLVLANTEIVNFEASEQRGAHVAGAHDWHVLSPGANEKPFTVLPAPLGTRMNSVCSAPQDLLSKTPDCAHEVWIKLDLDYANWKPYTKFTLRISWPGSSPADFGINILNPEATSSRFTGTPMTPPALTRVKFARIRVLDTGVISPLSGVTEVRPVPFIVTLEPLYLGVIPASIIPFLWTLLPVLVISAFLVPYANAYLQSVAADAKREIAGKEE</sequence>
<keyword evidence="1" id="KW-1133">Transmembrane helix</keyword>
<dbReference type="EMBL" id="JANVFU010000017">
    <property type="protein sequence ID" value="KAJ3739779.1"/>
    <property type="molecule type" value="Genomic_DNA"/>
</dbReference>
<evidence type="ECO:0000256" key="2">
    <source>
        <dbReference type="SAM" id="SignalP"/>
    </source>
</evidence>
<proteinExistence type="predicted"/>